<evidence type="ECO:0000259" key="6">
    <source>
        <dbReference type="PROSITE" id="PS50106"/>
    </source>
</evidence>
<reference evidence="7 8" key="1">
    <citation type="submission" date="2016-10" db="EMBL/GenBank/DDBJ databases">
        <authorList>
            <person name="de Groot N.N."/>
        </authorList>
    </citation>
    <scope>NUCLEOTIDE SEQUENCE [LARGE SCALE GENOMIC DNA]</scope>
    <source>
        <strain evidence="7 8">DSM 7343</strain>
    </source>
</reference>
<dbReference type="InterPro" id="IPR001478">
    <property type="entry name" value="PDZ"/>
</dbReference>
<keyword evidence="2 5" id="KW-0645">Protease</keyword>
<protein>
    <submittedName>
        <fullName evidence="7">C-terminal processing peptidase-1. Serine peptidase. MEROPS family S41A</fullName>
    </submittedName>
</protein>
<keyword evidence="8" id="KW-1185">Reference proteome</keyword>
<dbReference type="CDD" id="cd07560">
    <property type="entry name" value="Peptidase_S41_CPP"/>
    <property type="match status" value="1"/>
</dbReference>
<dbReference type="InterPro" id="IPR040573">
    <property type="entry name" value="TSP_N"/>
</dbReference>
<keyword evidence="4 5" id="KW-0720">Serine protease</keyword>
<accession>A0A1H4DHA9</accession>
<dbReference type="Pfam" id="PF03572">
    <property type="entry name" value="Peptidase_S41"/>
    <property type="match status" value="1"/>
</dbReference>
<evidence type="ECO:0000256" key="3">
    <source>
        <dbReference type="ARBA" id="ARBA00022801"/>
    </source>
</evidence>
<dbReference type="InterPro" id="IPR005151">
    <property type="entry name" value="Tail-specific_protease"/>
</dbReference>
<dbReference type="Pfam" id="PF00595">
    <property type="entry name" value="PDZ"/>
    <property type="match status" value="1"/>
</dbReference>
<dbReference type="GO" id="GO:0006508">
    <property type="term" value="P:proteolysis"/>
    <property type="evidence" value="ECO:0007669"/>
    <property type="project" value="UniProtKB-KW"/>
</dbReference>
<gene>
    <name evidence="7" type="ORF">SAMN05660420_02952</name>
</gene>
<dbReference type="PROSITE" id="PS50106">
    <property type="entry name" value="PDZ"/>
    <property type="match status" value="1"/>
</dbReference>
<dbReference type="PANTHER" id="PTHR32060:SF22">
    <property type="entry name" value="CARBOXYL-TERMINAL-PROCESSING PEPTIDASE 3, CHLOROPLASTIC"/>
    <property type="match status" value="1"/>
</dbReference>
<dbReference type="Gene3D" id="2.30.42.10">
    <property type="match status" value="1"/>
</dbReference>
<evidence type="ECO:0000313" key="8">
    <source>
        <dbReference type="Proteomes" id="UP000199409"/>
    </source>
</evidence>
<dbReference type="GO" id="GO:0004175">
    <property type="term" value="F:endopeptidase activity"/>
    <property type="evidence" value="ECO:0007669"/>
    <property type="project" value="TreeGrafter"/>
</dbReference>
<evidence type="ECO:0000256" key="2">
    <source>
        <dbReference type="ARBA" id="ARBA00022670"/>
    </source>
</evidence>
<evidence type="ECO:0000256" key="4">
    <source>
        <dbReference type="ARBA" id="ARBA00022825"/>
    </source>
</evidence>
<dbReference type="SUPFAM" id="SSF50156">
    <property type="entry name" value="PDZ domain-like"/>
    <property type="match status" value="1"/>
</dbReference>
<dbReference type="FunFam" id="3.90.226.10:FF:000090">
    <property type="entry name" value="Tail-specific protease"/>
    <property type="match status" value="1"/>
</dbReference>
<sequence>MICLLRLPVCQGYIVLRITTFDQSTINYMGFFMFFPGKYISRIVFVVLLTLLPISSWAQDAEPFDTNRARLLGHMLQQQLSGKHYSQKPTDDALSEAAFDLYLKQLDFQKRFLWQEDADKLTLYKDQIDDSIRRGRLELPLLGREILNQRITQVQELVAQLLDQKIDPTVKEEVETDPDKMSYVTDLTQQRERWRKIIKAQTLSDYITLREDEVGVDDEGALLPVDAEMDAELLVQAKEKVGKRTNSRLKRMLEETPQDHYDRYLNAISQAFDPHTSYLPPTSKEDFDIQMSGSLEGIGATLREDDGYIKVVRVIPGSAASKQGQLEADDIILKVAEATADAVDITDTRIRDAVALIRGKKGTEVRLTIKKPDGRQLIVPIIRDVVEIKETFVKGTTVTDEKSGERFGYIKIPSFYRDYSGKTDRNCTDDLRAELQRQNQENISGLIIDLRNNGGGSLSDAVSVTGLFIKTGPVVQIRDGSGRIRIMSDDDSSVEYSGPMVVLVNRFSASASEILAGALQDYGRALIVGDEHTHGKGTVQALLDLDRFVNLRGMEKYMPLGAVKVTIQKFYRISGESTQEKGVNPDIVLPSRLDGLESGEKYLDNALPWDHIDSAKYQRWQDSPENIVELQQSSQARIKQSEKFQEIITDATNAEKRRAETQQSLLLTDMLAERDEFRDELKRMTPHGMMDSEEDDDNKELTLDEKIADDPYVDEGVFLLLDMVIPSS</sequence>
<evidence type="ECO:0000313" key="7">
    <source>
        <dbReference type="EMBL" id="SEA71938.1"/>
    </source>
</evidence>
<feature type="domain" description="PDZ" evidence="6">
    <location>
        <begin position="288"/>
        <end position="358"/>
    </location>
</feature>
<dbReference type="AlphaFoldDB" id="A0A1H4DHA9"/>
<dbReference type="Proteomes" id="UP000199409">
    <property type="component" value="Unassembled WGS sequence"/>
</dbReference>
<dbReference type="Pfam" id="PF11818">
    <property type="entry name" value="DUF3340"/>
    <property type="match status" value="1"/>
</dbReference>
<dbReference type="CDD" id="cd06782">
    <property type="entry name" value="cpPDZ_CPP-like"/>
    <property type="match status" value="1"/>
</dbReference>
<dbReference type="EMBL" id="FNQN01000010">
    <property type="protein sequence ID" value="SEA71938.1"/>
    <property type="molecule type" value="Genomic_DNA"/>
</dbReference>
<organism evidence="7 8">
    <name type="scientific">Desulfuromusa kysingii</name>
    <dbReference type="NCBI Taxonomy" id="37625"/>
    <lineage>
        <taxon>Bacteria</taxon>
        <taxon>Pseudomonadati</taxon>
        <taxon>Thermodesulfobacteriota</taxon>
        <taxon>Desulfuromonadia</taxon>
        <taxon>Desulfuromonadales</taxon>
        <taxon>Geopsychrobacteraceae</taxon>
        <taxon>Desulfuromusa</taxon>
    </lineage>
</organism>
<dbReference type="SMART" id="SM00245">
    <property type="entry name" value="TSPc"/>
    <property type="match status" value="1"/>
</dbReference>
<evidence type="ECO:0000256" key="5">
    <source>
        <dbReference type="RuleBase" id="RU004404"/>
    </source>
</evidence>
<proteinExistence type="inferred from homology"/>
<comment type="similarity">
    <text evidence="1 5">Belongs to the peptidase S41A family.</text>
</comment>
<dbReference type="STRING" id="37625.SAMN05660420_02952"/>
<keyword evidence="3 5" id="KW-0378">Hydrolase</keyword>
<dbReference type="GO" id="GO:0007165">
    <property type="term" value="P:signal transduction"/>
    <property type="evidence" value="ECO:0007669"/>
    <property type="project" value="TreeGrafter"/>
</dbReference>
<dbReference type="InterPro" id="IPR004447">
    <property type="entry name" value="Peptidase_S41A"/>
</dbReference>
<dbReference type="Pfam" id="PF17804">
    <property type="entry name" value="TSP_NTD"/>
    <property type="match status" value="1"/>
</dbReference>
<dbReference type="PANTHER" id="PTHR32060">
    <property type="entry name" value="TAIL-SPECIFIC PROTEASE"/>
    <property type="match status" value="1"/>
</dbReference>
<evidence type="ECO:0000256" key="1">
    <source>
        <dbReference type="ARBA" id="ARBA00009179"/>
    </source>
</evidence>
<name>A0A1H4DHA9_9BACT</name>
<dbReference type="NCBIfam" id="TIGR00225">
    <property type="entry name" value="prc"/>
    <property type="match status" value="1"/>
</dbReference>
<dbReference type="SMART" id="SM00228">
    <property type="entry name" value="PDZ"/>
    <property type="match status" value="1"/>
</dbReference>
<dbReference type="InterPro" id="IPR029045">
    <property type="entry name" value="ClpP/crotonase-like_dom_sf"/>
</dbReference>
<dbReference type="OrthoDB" id="9812068at2"/>
<dbReference type="Gene3D" id="3.90.226.10">
    <property type="entry name" value="2-enoyl-CoA Hydratase, Chain A, domain 1"/>
    <property type="match status" value="1"/>
</dbReference>
<dbReference type="GO" id="GO:0030288">
    <property type="term" value="C:outer membrane-bounded periplasmic space"/>
    <property type="evidence" value="ECO:0007669"/>
    <property type="project" value="TreeGrafter"/>
</dbReference>
<dbReference type="InterPro" id="IPR036034">
    <property type="entry name" value="PDZ_sf"/>
</dbReference>
<dbReference type="SUPFAM" id="SSF52096">
    <property type="entry name" value="ClpP/crotonase"/>
    <property type="match status" value="1"/>
</dbReference>
<dbReference type="GO" id="GO:0008236">
    <property type="term" value="F:serine-type peptidase activity"/>
    <property type="evidence" value="ECO:0007669"/>
    <property type="project" value="UniProtKB-KW"/>
</dbReference>
<dbReference type="InterPro" id="IPR020992">
    <property type="entry name" value="Tail_Prtase_C"/>
</dbReference>